<evidence type="ECO:0000256" key="4">
    <source>
        <dbReference type="ARBA" id="ARBA00022692"/>
    </source>
</evidence>
<feature type="domain" description="PpiC" evidence="12">
    <location>
        <begin position="345"/>
        <end position="453"/>
    </location>
</feature>
<evidence type="ECO:0000256" key="6">
    <source>
        <dbReference type="ARBA" id="ARBA00023136"/>
    </source>
</evidence>
<dbReference type="SUPFAM" id="SSF109998">
    <property type="entry name" value="Triger factor/SurA peptide-binding domain-like"/>
    <property type="match status" value="1"/>
</dbReference>
<accession>A0ABU1K4P6</accession>
<feature type="domain" description="PpiC" evidence="12">
    <location>
        <begin position="549"/>
        <end position="659"/>
    </location>
</feature>
<dbReference type="GO" id="GO:0003755">
    <property type="term" value="F:peptidyl-prolyl cis-trans isomerase activity"/>
    <property type="evidence" value="ECO:0007669"/>
    <property type="project" value="UniProtKB-EC"/>
</dbReference>
<dbReference type="Pfam" id="PF13623">
    <property type="entry name" value="SurA_N_2"/>
    <property type="match status" value="1"/>
</dbReference>
<evidence type="ECO:0000256" key="2">
    <source>
        <dbReference type="ARBA" id="ARBA00022475"/>
    </source>
</evidence>
<evidence type="ECO:0000259" key="12">
    <source>
        <dbReference type="PROSITE" id="PS50198"/>
    </source>
</evidence>
<keyword evidence="11" id="KW-0697">Rotamase</keyword>
<keyword evidence="11 13" id="KW-0413">Isomerase</keyword>
<dbReference type="InterPro" id="IPR046357">
    <property type="entry name" value="PPIase_dom_sf"/>
</dbReference>
<keyword evidence="4" id="KW-0812">Transmembrane</keyword>
<dbReference type="InterPro" id="IPR027304">
    <property type="entry name" value="Trigger_fact/SurA_dom_sf"/>
</dbReference>
<sequence length="706" mass="79346">MAVLNKIRERSVFLIIIIALALFSFVLADVIRSGGFSSQKSQNVIATVNGEEIEREDFARQVENYQRNARGNMTTTQAVNQVWNSSVRQALLNEQFEELGLEVGQEQINAVLRQQFAGNPNFTNEAGMFDINRMREYIANLKSTSPEAYRQWINVEENIAEQAKANIYYNLVKAGVGATLAEGEAAYQLENNTIDLKYVLLPYSSIKDVEVTKGEVKEYIKNHKEKYQAEESRDIQYVYFEEKASVEDEEATKEELNKLMNSRVSYNEVSKMNDTLQGFKNTSDMQAFLVENSDMPSQERFVFKSDLPKENSEQIFNLNEGETFGPYKENGFWKVSKVTAVKQVADSVKAKDILITFADAGVDQEVTRTKEEAKQLADSLLTVIKKDADKFAEFAKEYSADTSTKEKGGDLDWIMYNQVNQDNEVINYLFSNEEGSKDVVESEMGYYIFSIEEVTEKERAVKVATLAKQIEPSEKTTSDLYTETTKFEIAANDGDFTKIAEEKNLEARPVKGVKSMQENIPGVGNQRQIVQWAFNEETEVGNIKRFDIPSGYVVAQVTAKNKKGLMSVEEASPIVSPIIRNEKKAKMLKEKISGNSLAEIAQSQNVQVQTASAVNMKNPTLPGATREPKVVGAAFSLEKGAVSEPIEGKKGVYVVELLRKTEATPLPNYRGIAEQETKQRSAKAVQRLTSALKNSADIEDNRVKFY</sequence>
<dbReference type="Pfam" id="PF13616">
    <property type="entry name" value="Rotamase_3"/>
    <property type="match status" value="1"/>
</dbReference>
<evidence type="ECO:0000256" key="11">
    <source>
        <dbReference type="PROSITE-ProRule" id="PRU00278"/>
    </source>
</evidence>
<keyword evidence="5" id="KW-1133">Transmembrane helix</keyword>
<organism evidence="13 14">
    <name type="scientific">Mesonia maritima</name>
    <dbReference type="NCBI Taxonomy" id="1793873"/>
    <lineage>
        <taxon>Bacteria</taxon>
        <taxon>Pseudomonadati</taxon>
        <taxon>Bacteroidota</taxon>
        <taxon>Flavobacteriia</taxon>
        <taxon>Flavobacteriales</taxon>
        <taxon>Flavobacteriaceae</taxon>
        <taxon>Mesonia</taxon>
    </lineage>
</organism>
<evidence type="ECO:0000256" key="10">
    <source>
        <dbReference type="ARBA" id="ARBA00042775"/>
    </source>
</evidence>
<dbReference type="SUPFAM" id="SSF54534">
    <property type="entry name" value="FKBP-like"/>
    <property type="match status" value="1"/>
</dbReference>
<keyword evidence="6" id="KW-0472">Membrane</keyword>
<proteinExistence type="inferred from homology"/>
<dbReference type="PANTHER" id="PTHR47529">
    <property type="entry name" value="PEPTIDYL-PROLYL CIS-TRANS ISOMERASE D"/>
    <property type="match status" value="1"/>
</dbReference>
<keyword evidence="2" id="KW-1003">Cell membrane</keyword>
<evidence type="ECO:0000256" key="1">
    <source>
        <dbReference type="ARBA" id="ARBA00004382"/>
    </source>
</evidence>
<dbReference type="PROSITE" id="PS50198">
    <property type="entry name" value="PPIC_PPIASE_2"/>
    <property type="match status" value="2"/>
</dbReference>
<evidence type="ECO:0000256" key="7">
    <source>
        <dbReference type="ARBA" id="ARBA00023186"/>
    </source>
</evidence>
<evidence type="ECO:0000313" key="13">
    <source>
        <dbReference type="EMBL" id="MDR6299492.1"/>
    </source>
</evidence>
<dbReference type="InterPro" id="IPR052029">
    <property type="entry name" value="PpiD_chaperone"/>
</dbReference>
<comment type="subcellular location">
    <subcellularLocation>
        <location evidence="1">Cell inner membrane</location>
        <topology evidence="1">Single-pass type II membrane protein</topology>
        <orientation evidence="1">Periplasmic side</orientation>
    </subcellularLocation>
</comment>
<dbReference type="Gene3D" id="3.10.50.40">
    <property type="match status" value="2"/>
</dbReference>
<evidence type="ECO:0000256" key="8">
    <source>
        <dbReference type="ARBA" id="ARBA00038408"/>
    </source>
</evidence>
<dbReference type="Gene3D" id="1.10.8.1040">
    <property type="match status" value="1"/>
</dbReference>
<gene>
    <name evidence="13" type="ORF">GGR31_000108</name>
</gene>
<keyword evidence="14" id="KW-1185">Reference proteome</keyword>
<evidence type="ECO:0000256" key="3">
    <source>
        <dbReference type="ARBA" id="ARBA00022519"/>
    </source>
</evidence>
<comment type="similarity">
    <text evidence="8">Belongs to the PpiD chaperone family.</text>
</comment>
<dbReference type="Proteomes" id="UP001257659">
    <property type="component" value="Unassembled WGS sequence"/>
</dbReference>
<dbReference type="RefSeq" id="WP_309726229.1">
    <property type="nucleotide sequence ID" value="NZ_JAVDQA010000001.1"/>
</dbReference>
<reference evidence="13 14" key="1">
    <citation type="submission" date="2023-07" db="EMBL/GenBank/DDBJ databases">
        <title>Genomic Encyclopedia of Type Strains, Phase IV (KMG-IV): sequencing the most valuable type-strain genomes for metagenomic binning, comparative biology and taxonomic classification.</title>
        <authorList>
            <person name="Goeker M."/>
        </authorList>
    </citation>
    <scope>NUCLEOTIDE SEQUENCE [LARGE SCALE GENOMIC DNA]</scope>
    <source>
        <strain evidence="13 14">DSM 102814</strain>
    </source>
</reference>
<dbReference type="EMBL" id="JAVDQA010000001">
    <property type="protein sequence ID" value="MDR6299492.1"/>
    <property type="molecule type" value="Genomic_DNA"/>
</dbReference>
<keyword evidence="7" id="KW-0143">Chaperone</keyword>
<evidence type="ECO:0000256" key="5">
    <source>
        <dbReference type="ARBA" id="ARBA00022989"/>
    </source>
</evidence>
<keyword evidence="3" id="KW-0997">Cell inner membrane</keyword>
<dbReference type="InterPro" id="IPR000297">
    <property type="entry name" value="PPIase_PpiC"/>
</dbReference>
<dbReference type="PANTHER" id="PTHR47529:SF1">
    <property type="entry name" value="PERIPLASMIC CHAPERONE PPID"/>
    <property type="match status" value="1"/>
</dbReference>
<comment type="caution">
    <text evidence="13">The sequence shown here is derived from an EMBL/GenBank/DDBJ whole genome shotgun (WGS) entry which is preliminary data.</text>
</comment>
<evidence type="ECO:0000313" key="14">
    <source>
        <dbReference type="Proteomes" id="UP001257659"/>
    </source>
</evidence>
<protein>
    <recommendedName>
        <fullName evidence="9">Periplasmic chaperone PpiD</fullName>
    </recommendedName>
    <alternativeName>
        <fullName evidence="10">Periplasmic folding chaperone</fullName>
    </alternativeName>
</protein>
<name>A0ABU1K4P6_9FLAO</name>
<dbReference type="Pfam" id="PF13145">
    <property type="entry name" value="Rotamase_2"/>
    <property type="match status" value="1"/>
</dbReference>
<evidence type="ECO:0000256" key="9">
    <source>
        <dbReference type="ARBA" id="ARBA00040743"/>
    </source>
</evidence>